<evidence type="ECO:0000313" key="1">
    <source>
        <dbReference type="EMBL" id="QOX63483.1"/>
    </source>
</evidence>
<protein>
    <submittedName>
        <fullName evidence="1">M23 family metallopeptidase</fullName>
    </submittedName>
</protein>
<dbReference type="EMBL" id="CP042469">
    <property type="protein sequence ID" value="QOX63483.1"/>
    <property type="molecule type" value="Genomic_DNA"/>
</dbReference>
<name>A0ACD1AAU3_9FIRM</name>
<sequence>MNIFERFAMILTPSRKRRKMISYVIVGIVIFFGISIGAVISILTSPAEIRSSLFHWDEIKRADALDGNIADCNGIPIIDSSPIQISTTYPWPLNGTITCQYGGRILYGEDDFHGGIDISTGKNDPVISIADGTVLRVQIDKKSYGLYLLIQHDAGFYTLSAHLAQSFVKEGERVVQGQTIGLEGGEPGVDPYPGRSTGRHLHFEVRLTGDQNSRINPLIVLNQ</sequence>
<organism evidence="1 2">
    <name type="scientific">Anoxybacterium hadale</name>
    <dbReference type="NCBI Taxonomy" id="3408580"/>
    <lineage>
        <taxon>Bacteria</taxon>
        <taxon>Bacillati</taxon>
        <taxon>Bacillota</taxon>
        <taxon>Clostridia</taxon>
        <taxon>Peptostreptococcales</taxon>
        <taxon>Anaerovoracaceae</taxon>
        <taxon>Anoxybacterium</taxon>
    </lineage>
</organism>
<dbReference type="Proteomes" id="UP000594014">
    <property type="component" value="Chromosome"/>
</dbReference>
<proteinExistence type="predicted"/>
<keyword evidence="2" id="KW-1185">Reference proteome</keyword>
<gene>
    <name evidence="1" type="ORF">FRZ06_09005</name>
</gene>
<evidence type="ECO:0000313" key="2">
    <source>
        <dbReference type="Proteomes" id="UP000594014"/>
    </source>
</evidence>
<accession>A0ACD1AAU3</accession>
<reference evidence="1" key="1">
    <citation type="submission" date="2019-08" db="EMBL/GenBank/DDBJ databases">
        <title>Genome sequence of Clostridiales bacterium MT110.</title>
        <authorList>
            <person name="Cao J."/>
        </authorList>
    </citation>
    <scope>NUCLEOTIDE SEQUENCE</scope>
    <source>
        <strain evidence="1">MT110</strain>
    </source>
</reference>